<dbReference type="EMBL" id="VSSB01000001">
    <property type="protein sequence ID" value="TYL52924.1"/>
    <property type="molecule type" value="Genomic_DNA"/>
</dbReference>
<sequence>MTDYGHDLRFGTFITPSAQGARRAVELAEASDRAGLDLVTFQDHPYQASFLDTSTLLAYVAARTERVHLSANVASLPLRPPAVLARAAASLDVLSGGRFELGIGAGAFWDGIAAMGGRRLTPGQGVDALREGIAIIRDLWDVDAPGRVSHHGRYYDVAGAKRGPRPAHDIGVRVGAYKPRMLALTGEVGDGWLPSLEYLDRGVASLDPSNTRIDDAALAAGRSPRDVRRLLNFMRVELSPVSRGLLSGPPEQWVDDLAALALDHGMSAFLVAGDDPVVAERLGAEIAPAVRELVARERGARESGAGESGASTTAA</sequence>
<dbReference type="InterPro" id="IPR050564">
    <property type="entry name" value="F420-G6PD/mer"/>
</dbReference>
<evidence type="ECO:0000259" key="2">
    <source>
        <dbReference type="Pfam" id="PF00296"/>
    </source>
</evidence>
<dbReference type="Pfam" id="PF00296">
    <property type="entry name" value="Bac_luciferase"/>
    <property type="match status" value="1"/>
</dbReference>
<accession>A0A5S4V161</accession>
<keyword evidence="4" id="KW-1185">Reference proteome</keyword>
<comment type="caution">
    <text evidence="3">The sequence shown here is derived from an EMBL/GenBank/DDBJ whole genome shotgun (WGS) entry which is preliminary data.</text>
</comment>
<proteinExistence type="predicted"/>
<dbReference type="InterPro" id="IPR036661">
    <property type="entry name" value="Luciferase-like_sf"/>
</dbReference>
<evidence type="ECO:0000256" key="1">
    <source>
        <dbReference type="ARBA" id="ARBA00023002"/>
    </source>
</evidence>
<dbReference type="PANTHER" id="PTHR43244">
    <property type="match status" value="1"/>
</dbReference>
<dbReference type="PANTHER" id="PTHR43244:SF1">
    <property type="entry name" value="5,10-METHYLENETETRAHYDROMETHANOPTERIN REDUCTASE"/>
    <property type="match status" value="1"/>
</dbReference>
<protein>
    <submittedName>
        <fullName evidence="3">LLM class flavin-dependent oxidoreductase</fullName>
    </submittedName>
</protein>
<dbReference type="Gene3D" id="3.20.20.30">
    <property type="entry name" value="Luciferase-like domain"/>
    <property type="match status" value="1"/>
</dbReference>
<dbReference type="InterPro" id="IPR011251">
    <property type="entry name" value="Luciferase-like_dom"/>
</dbReference>
<organism evidence="3 4">
    <name type="scientific">Agromyces mariniharenae</name>
    <dbReference type="NCBI Taxonomy" id="2604423"/>
    <lineage>
        <taxon>Bacteria</taxon>
        <taxon>Bacillati</taxon>
        <taxon>Actinomycetota</taxon>
        <taxon>Actinomycetes</taxon>
        <taxon>Micrococcales</taxon>
        <taxon>Microbacteriaceae</taxon>
        <taxon>Agromyces</taxon>
    </lineage>
</organism>
<feature type="domain" description="Luciferase-like" evidence="2">
    <location>
        <begin position="16"/>
        <end position="232"/>
    </location>
</feature>
<dbReference type="GO" id="GO:0016705">
    <property type="term" value="F:oxidoreductase activity, acting on paired donors, with incorporation or reduction of molecular oxygen"/>
    <property type="evidence" value="ECO:0007669"/>
    <property type="project" value="InterPro"/>
</dbReference>
<reference evidence="3 4" key="1">
    <citation type="submission" date="2019-08" db="EMBL/GenBank/DDBJ databases">
        <authorList>
            <person name="Hu J."/>
        </authorList>
    </citation>
    <scope>NUCLEOTIDE SEQUENCE [LARGE SCALE GENOMIC DNA]</scope>
    <source>
        <strain evidence="3 4">NEAU-184</strain>
    </source>
</reference>
<keyword evidence="1" id="KW-0560">Oxidoreductase</keyword>
<gene>
    <name evidence="3" type="ORF">FYC51_04110</name>
</gene>
<dbReference type="RefSeq" id="WP_148732387.1">
    <property type="nucleotide sequence ID" value="NZ_VSSB01000001.1"/>
</dbReference>
<dbReference type="SUPFAM" id="SSF51679">
    <property type="entry name" value="Bacterial luciferase-like"/>
    <property type="match status" value="1"/>
</dbReference>
<evidence type="ECO:0000313" key="4">
    <source>
        <dbReference type="Proteomes" id="UP000325243"/>
    </source>
</evidence>
<name>A0A5S4V161_9MICO</name>
<dbReference type="AlphaFoldDB" id="A0A5S4V161"/>
<dbReference type="Proteomes" id="UP000325243">
    <property type="component" value="Unassembled WGS sequence"/>
</dbReference>
<evidence type="ECO:0000313" key="3">
    <source>
        <dbReference type="EMBL" id="TYL52924.1"/>
    </source>
</evidence>
<dbReference type="CDD" id="cd01097">
    <property type="entry name" value="Tetrahydromethanopterin_reductase"/>
    <property type="match status" value="1"/>
</dbReference>